<dbReference type="GO" id="GO:0008124">
    <property type="term" value="F:4-alpha-hydroxytetrahydrobiopterin dehydratase activity"/>
    <property type="evidence" value="ECO:0007669"/>
    <property type="project" value="UniProtKB-EC"/>
</dbReference>
<evidence type="ECO:0000256" key="2">
    <source>
        <dbReference type="ARBA" id="ARBA00006472"/>
    </source>
</evidence>
<dbReference type="EC" id="4.2.1.96" evidence="3"/>
<dbReference type="PANTHER" id="PTHR12599">
    <property type="entry name" value="PTERIN-4-ALPHA-CARBINOLAMINE DEHYDRATASE"/>
    <property type="match status" value="1"/>
</dbReference>
<comment type="catalytic activity">
    <reaction evidence="1">
        <text>(4aS,6R)-4a-hydroxy-L-erythro-5,6,7,8-tetrahydrobiopterin = (6R)-L-erythro-6,7-dihydrobiopterin + H2O</text>
        <dbReference type="Rhea" id="RHEA:11920"/>
        <dbReference type="ChEBI" id="CHEBI:15377"/>
        <dbReference type="ChEBI" id="CHEBI:15642"/>
        <dbReference type="ChEBI" id="CHEBI:43120"/>
        <dbReference type="EC" id="4.2.1.96"/>
    </reaction>
</comment>
<dbReference type="CDD" id="cd00488">
    <property type="entry name" value="PCD_DCoH"/>
    <property type="match status" value="1"/>
</dbReference>
<dbReference type="Pfam" id="PF01329">
    <property type="entry name" value="Pterin_4a"/>
    <property type="match status" value="1"/>
</dbReference>
<reference evidence="6 7" key="1">
    <citation type="submission" date="2023-07" db="EMBL/GenBank/DDBJ databases">
        <title>Sequencing the genomes of 1000 actinobacteria strains.</title>
        <authorList>
            <person name="Klenk H.-P."/>
        </authorList>
    </citation>
    <scope>NUCLEOTIDE SEQUENCE [LARGE SCALE GENOMIC DNA]</scope>
    <source>
        <strain evidence="6 7">DSM 44709</strain>
    </source>
</reference>
<dbReference type="EMBL" id="JAUSUZ010000001">
    <property type="protein sequence ID" value="MDQ0368721.1"/>
    <property type="molecule type" value="Genomic_DNA"/>
</dbReference>
<evidence type="ECO:0000313" key="7">
    <source>
        <dbReference type="Proteomes" id="UP001240236"/>
    </source>
</evidence>
<evidence type="ECO:0000256" key="1">
    <source>
        <dbReference type="ARBA" id="ARBA00001554"/>
    </source>
</evidence>
<dbReference type="Gene3D" id="3.30.1360.20">
    <property type="entry name" value="Transcriptional coactivator/pterin dehydratase"/>
    <property type="match status" value="1"/>
</dbReference>
<name>A0AAE3W382_9ACTN</name>
<organism evidence="6 7">
    <name type="scientific">Catenuloplanes indicus</name>
    <dbReference type="NCBI Taxonomy" id="137267"/>
    <lineage>
        <taxon>Bacteria</taxon>
        <taxon>Bacillati</taxon>
        <taxon>Actinomycetota</taxon>
        <taxon>Actinomycetes</taxon>
        <taxon>Micromonosporales</taxon>
        <taxon>Micromonosporaceae</taxon>
        <taxon>Catenuloplanes</taxon>
    </lineage>
</organism>
<evidence type="ECO:0000313" key="6">
    <source>
        <dbReference type="EMBL" id="MDQ0368721.1"/>
    </source>
</evidence>
<dbReference type="SUPFAM" id="SSF55248">
    <property type="entry name" value="PCD-like"/>
    <property type="match status" value="1"/>
</dbReference>
<dbReference type="InterPro" id="IPR001533">
    <property type="entry name" value="Pterin_deHydtase"/>
</dbReference>
<proteinExistence type="inferred from homology"/>
<keyword evidence="7" id="KW-1185">Reference proteome</keyword>
<sequence length="100" mass="10884">MAQLLDDAAVGKALAQLTGWIGDQEVIVRTVEFPSFPAGIVAVVDVARIAEELDHHPDMDIRWRTVTFRLTTHSAGGVTDRDVLLAGHIDEIVARVLEQG</sequence>
<comment type="similarity">
    <text evidence="2">Belongs to the pterin-4-alpha-carbinolamine dehydratase family.</text>
</comment>
<comment type="caution">
    <text evidence="6">The sequence shown here is derived from an EMBL/GenBank/DDBJ whole genome shotgun (WGS) entry which is preliminary data.</text>
</comment>
<protein>
    <recommendedName>
        <fullName evidence="4">Putative pterin-4-alpha-carbinolamine dehydratase</fullName>
        <ecNumber evidence="3">4.2.1.96</ecNumber>
    </recommendedName>
</protein>
<dbReference type="Proteomes" id="UP001240236">
    <property type="component" value="Unassembled WGS sequence"/>
</dbReference>
<evidence type="ECO:0000256" key="3">
    <source>
        <dbReference type="ARBA" id="ARBA00013252"/>
    </source>
</evidence>
<dbReference type="AlphaFoldDB" id="A0AAE3W382"/>
<dbReference type="RefSeq" id="WP_307243437.1">
    <property type="nucleotide sequence ID" value="NZ_JAUSUZ010000001.1"/>
</dbReference>
<dbReference type="InterPro" id="IPR036428">
    <property type="entry name" value="PCD_sf"/>
</dbReference>
<evidence type="ECO:0000256" key="5">
    <source>
        <dbReference type="ARBA" id="ARBA00023239"/>
    </source>
</evidence>
<keyword evidence="5 6" id="KW-0456">Lyase</keyword>
<accession>A0AAE3W382</accession>
<evidence type="ECO:0000256" key="4">
    <source>
        <dbReference type="ARBA" id="ARBA00021735"/>
    </source>
</evidence>
<dbReference type="PANTHER" id="PTHR12599:SF0">
    <property type="entry name" value="PTERIN-4-ALPHA-CARBINOLAMINE DEHYDRATASE"/>
    <property type="match status" value="1"/>
</dbReference>
<dbReference type="GO" id="GO:0006729">
    <property type="term" value="P:tetrahydrobiopterin biosynthetic process"/>
    <property type="evidence" value="ECO:0007669"/>
    <property type="project" value="InterPro"/>
</dbReference>
<dbReference type="NCBIfam" id="NF002017">
    <property type="entry name" value="PRK00823.1-2"/>
    <property type="match status" value="1"/>
</dbReference>
<gene>
    <name evidence="6" type="ORF">J2S42_005390</name>
</gene>